<protein>
    <recommendedName>
        <fullName evidence="9">O-methyltransferase domain-containing protein</fullName>
    </recommendedName>
</protein>
<dbReference type="SUPFAM" id="SSF46785">
    <property type="entry name" value="Winged helix' DNA-binding domain"/>
    <property type="match status" value="1"/>
</dbReference>
<evidence type="ECO:0000256" key="3">
    <source>
        <dbReference type="ARBA" id="ARBA00022691"/>
    </source>
</evidence>
<dbReference type="InterPro" id="IPR012967">
    <property type="entry name" value="COMT_dimerisation"/>
</dbReference>
<accession>A0A9W9VT12</accession>
<dbReference type="GO" id="GO:0008171">
    <property type="term" value="F:O-methyltransferase activity"/>
    <property type="evidence" value="ECO:0007669"/>
    <property type="project" value="InterPro"/>
</dbReference>
<reference evidence="7" key="2">
    <citation type="journal article" date="2023" name="IMA Fungus">
        <title>Comparative genomic study of the Penicillium genus elucidates a diverse pangenome and 15 lateral gene transfer events.</title>
        <authorList>
            <person name="Petersen C."/>
            <person name="Sorensen T."/>
            <person name="Nielsen M.R."/>
            <person name="Sondergaard T.E."/>
            <person name="Sorensen J.L."/>
            <person name="Fitzpatrick D.A."/>
            <person name="Frisvad J.C."/>
            <person name="Nielsen K.L."/>
        </authorList>
    </citation>
    <scope>NUCLEOTIDE SEQUENCE</scope>
    <source>
        <strain evidence="7">IBT 29677</strain>
    </source>
</reference>
<sequence>MAVIMDMEFEEIGHELTKAMAVYTDRLRKEQLPLPTLRSSSCGSHRLKDNEGIAAMKRVIELSQMIHSMALGPQADLLLVSHQPNLLSCLKTVIDLRVHEHVPHNGAIIARDLAVSIQADEGFLTRIMRVLTNRLVFSQPKPGYYAHNATSSALCDPDLCDLMAHRLDLHFRSASRQPDAAAKLGYREPRAGDALGFNLAFDTQDTFWEHFHEEETGRRFERAMRAFEKVTAQRIPAMYPFDELTADGGLIVDVGGGLGQLGLSILKHHPDCGLRCIVQDKFAELDQAFSHPELEVRQHDFFTPQPVKGASAYVFRHIFHNWSDDACVTLLRQTLPALDESRSRILICDQIVGENHESLAALCDIAMLTLFGGKERTLVEWNSLLSSADPRLKINKIIVDDASGAAILDVRLQQ</sequence>
<dbReference type="Proteomes" id="UP001147747">
    <property type="component" value="Unassembled WGS sequence"/>
</dbReference>
<dbReference type="Gene3D" id="1.10.10.10">
    <property type="entry name" value="Winged helix-like DNA-binding domain superfamily/Winged helix DNA-binding domain"/>
    <property type="match status" value="1"/>
</dbReference>
<comment type="similarity">
    <text evidence="4">Belongs to the class I-like SAM-binding methyltransferase superfamily. Cation-independent O-methyltransferase family.</text>
</comment>
<dbReference type="InterPro" id="IPR016461">
    <property type="entry name" value="COMT-like"/>
</dbReference>
<dbReference type="EMBL" id="JAPZBU010000009">
    <property type="protein sequence ID" value="KAJ5388856.1"/>
    <property type="molecule type" value="Genomic_DNA"/>
</dbReference>
<dbReference type="Pfam" id="PF08100">
    <property type="entry name" value="Dimerisation"/>
    <property type="match status" value="1"/>
</dbReference>
<dbReference type="PANTHER" id="PTHR43712:SF5">
    <property type="entry name" value="O-METHYLTRANSFERASE ASQN-RELATED"/>
    <property type="match status" value="1"/>
</dbReference>
<evidence type="ECO:0000259" key="5">
    <source>
        <dbReference type="Pfam" id="PF00891"/>
    </source>
</evidence>
<evidence type="ECO:0000256" key="2">
    <source>
        <dbReference type="ARBA" id="ARBA00022679"/>
    </source>
</evidence>
<dbReference type="RefSeq" id="XP_056486654.1">
    <property type="nucleotide sequence ID" value="XM_056636034.1"/>
</dbReference>
<dbReference type="GO" id="GO:0032259">
    <property type="term" value="P:methylation"/>
    <property type="evidence" value="ECO:0007669"/>
    <property type="project" value="UniProtKB-KW"/>
</dbReference>
<evidence type="ECO:0000313" key="8">
    <source>
        <dbReference type="Proteomes" id="UP001147747"/>
    </source>
</evidence>
<name>A0A9W9VT12_9EURO</name>
<dbReference type="GO" id="GO:0046983">
    <property type="term" value="F:protein dimerization activity"/>
    <property type="evidence" value="ECO:0007669"/>
    <property type="project" value="InterPro"/>
</dbReference>
<evidence type="ECO:0000313" key="7">
    <source>
        <dbReference type="EMBL" id="KAJ5388856.1"/>
    </source>
</evidence>
<keyword evidence="8" id="KW-1185">Reference proteome</keyword>
<evidence type="ECO:0000256" key="4">
    <source>
        <dbReference type="ARBA" id="ARBA00038277"/>
    </source>
</evidence>
<dbReference type="GO" id="GO:0044550">
    <property type="term" value="P:secondary metabolite biosynthetic process"/>
    <property type="evidence" value="ECO:0007669"/>
    <property type="project" value="UniProtKB-ARBA"/>
</dbReference>
<dbReference type="OrthoDB" id="1606438at2759"/>
<dbReference type="InterPro" id="IPR036390">
    <property type="entry name" value="WH_DNA-bd_sf"/>
</dbReference>
<comment type="caution">
    <text evidence="7">The sequence shown here is derived from an EMBL/GenBank/DDBJ whole genome shotgun (WGS) entry which is preliminary data.</text>
</comment>
<dbReference type="SUPFAM" id="SSF53335">
    <property type="entry name" value="S-adenosyl-L-methionine-dependent methyltransferases"/>
    <property type="match status" value="1"/>
</dbReference>
<dbReference type="InterPro" id="IPR001077">
    <property type="entry name" value="COMT_C"/>
</dbReference>
<dbReference type="PROSITE" id="PS51683">
    <property type="entry name" value="SAM_OMT_II"/>
    <property type="match status" value="1"/>
</dbReference>
<evidence type="ECO:0000259" key="6">
    <source>
        <dbReference type="Pfam" id="PF08100"/>
    </source>
</evidence>
<dbReference type="Pfam" id="PF00891">
    <property type="entry name" value="Methyltransf_2"/>
    <property type="match status" value="1"/>
</dbReference>
<feature type="domain" description="O-methyltransferase C-terminal" evidence="5">
    <location>
        <begin position="197"/>
        <end position="388"/>
    </location>
</feature>
<dbReference type="Gene3D" id="3.40.50.150">
    <property type="entry name" value="Vaccinia Virus protein VP39"/>
    <property type="match status" value="1"/>
</dbReference>
<evidence type="ECO:0008006" key="9">
    <source>
        <dbReference type="Google" id="ProtNLM"/>
    </source>
</evidence>
<feature type="domain" description="O-methyltransferase dimerisation" evidence="6">
    <location>
        <begin position="88"/>
        <end position="154"/>
    </location>
</feature>
<evidence type="ECO:0000256" key="1">
    <source>
        <dbReference type="ARBA" id="ARBA00022603"/>
    </source>
</evidence>
<keyword evidence="3" id="KW-0949">S-adenosyl-L-methionine</keyword>
<organism evidence="7 8">
    <name type="scientific">Penicillium cosmopolitanum</name>
    <dbReference type="NCBI Taxonomy" id="1131564"/>
    <lineage>
        <taxon>Eukaryota</taxon>
        <taxon>Fungi</taxon>
        <taxon>Dikarya</taxon>
        <taxon>Ascomycota</taxon>
        <taxon>Pezizomycotina</taxon>
        <taxon>Eurotiomycetes</taxon>
        <taxon>Eurotiomycetidae</taxon>
        <taxon>Eurotiales</taxon>
        <taxon>Aspergillaceae</taxon>
        <taxon>Penicillium</taxon>
    </lineage>
</organism>
<dbReference type="InterPro" id="IPR029063">
    <property type="entry name" value="SAM-dependent_MTases_sf"/>
</dbReference>
<dbReference type="InterPro" id="IPR036388">
    <property type="entry name" value="WH-like_DNA-bd_sf"/>
</dbReference>
<keyword evidence="1" id="KW-0489">Methyltransferase</keyword>
<gene>
    <name evidence="7" type="ORF">N7509_011397</name>
</gene>
<dbReference type="PANTHER" id="PTHR43712">
    <property type="entry name" value="PUTATIVE (AFU_ORTHOLOGUE AFUA_4G14580)-RELATED"/>
    <property type="match status" value="1"/>
</dbReference>
<keyword evidence="2" id="KW-0808">Transferase</keyword>
<dbReference type="AlphaFoldDB" id="A0A9W9VT12"/>
<dbReference type="GeneID" id="81375014"/>
<reference evidence="7" key="1">
    <citation type="submission" date="2022-12" db="EMBL/GenBank/DDBJ databases">
        <authorList>
            <person name="Petersen C."/>
        </authorList>
    </citation>
    <scope>NUCLEOTIDE SEQUENCE</scope>
    <source>
        <strain evidence="7">IBT 29677</strain>
    </source>
</reference>
<proteinExistence type="inferred from homology"/>